<feature type="region of interest" description="Disordered" evidence="1">
    <location>
        <begin position="367"/>
        <end position="411"/>
    </location>
</feature>
<gene>
    <name evidence="2" type="ORF">F53441_7280</name>
</gene>
<dbReference type="EMBL" id="JAADJG010000286">
    <property type="protein sequence ID" value="KAF4449418.1"/>
    <property type="molecule type" value="Genomic_DNA"/>
</dbReference>
<sequence>MHLSTPHQDMDSPTQCKSRKLGERLFKTTKSSSIPHLTDLRKELGYGHPGEDQDIAFKRAIRKQIENFVSTENLRGYRFTKWRTPVHQRGLLEITRDFLDTQGKGPEFWPDTHNSANTRLLQYSKDCDKIHRLMIKVFWRAAREYKRHKPSSSTAAQLFSQPSNASTQPSKPLNISSDTTHHIPNSTHDLRGQSINNPIDVENMQSGTHASGPSTDNDPYAAVRMSFDFSVFARRDETPDESSSSEPFPSSLLAPDPVENNVTAPQEMEKTSGADVYDVPNSPTRLDQTAHNNSKRPAESNSNDKDHQAKVPRQDPSNSEQPTHQPTTRTRGGKKTQNATTKLRKSNRSSKPAVRQYYATEEQIRAAEIPSTSPSPPPAQAGSCAKQGRPTTDKANNSIPDNSTGNKEGRVSAEIRAEMARQAERQATEAAIAAGVDQQPTMSAPDTAGLSEKAQGKRPAVTFSQAPITRAGPSRERESTARPETSTARHTEAASFELDEDEQRALNACEFMYRTNIASPIVYVPWSPSSTIFHMSLATVARGLGLRNHQTIHMSFRGPGANLDDKFKNGNEEWFASVKYLYVDLITKKQREVASTPASRRRKLRYAFYLSDAPNLV</sequence>
<organism evidence="2 3">
    <name type="scientific">Fusarium austroafricanum</name>
    <dbReference type="NCBI Taxonomy" id="2364996"/>
    <lineage>
        <taxon>Eukaryota</taxon>
        <taxon>Fungi</taxon>
        <taxon>Dikarya</taxon>
        <taxon>Ascomycota</taxon>
        <taxon>Pezizomycotina</taxon>
        <taxon>Sordariomycetes</taxon>
        <taxon>Hypocreomycetidae</taxon>
        <taxon>Hypocreales</taxon>
        <taxon>Nectriaceae</taxon>
        <taxon>Fusarium</taxon>
        <taxon>Fusarium concolor species complex</taxon>
    </lineage>
</organism>
<feature type="compositionally biased region" description="Polar residues" evidence="1">
    <location>
        <begin position="389"/>
        <end position="406"/>
    </location>
</feature>
<feature type="region of interest" description="Disordered" evidence="1">
    <location>
        <begin position="150"/>
        <end position="220"/>
    </location>
</feature>
<feature type="compositionally biased region" description="Polar residues" evidence="1">
    <location>
        <begin position="315"/>
        <end position="341"/>
    </location>
</feature>
<evidence type="ECO:0000313" key="2">
    <source>
        <dbReference type="EMBL" id="KAF4449418.1"/>
    </source>
</evidence>
<dbReference type="Proteomes" id="UP000605986">
    <property type="component" value="Unassembled WGS sequence"/>
</dbReference>
<evidence type="ECO:0000256" key="1">
    <source>
        <dbReference type="SAM" id="MobiDB-lite"/>
    </source>
</evidence>
<dbReference type="AlphaFoldDB" id="A0A8H4NXR6"/>
<feature type="compositionally biased region" description="Basic and acidic residues" evidence="1">
    <location>
        <begin position="473"/>
        <end position="492"/>
    </location>
</feature>
<feature type="compositionally biased region" description="Basic and acidic residues" evidence="1">
    <location>
        <begin position="296"/>
        <end position="313"/>
    </location>
</feature>
<feature type="region of interest" description="Disordered" evidence="1">
    <location>
        <begin position="434"/>
        <end position="499"/>
    </location>
</feature>
<comment type="caution">
    <text evidence="2">The sequence shown here is derived from an EMBL/GenBank/DDBJ whole genome shotgun (WGS) entry which is preliminary data.</text>
</comment>
<feature type="compositionally biased region" description="Polar residues" evidence="1">
    <location>
        <begin position="1"/>
        <end position="16"/>
    </location>
</feature>
<reference evidence="2" key="1">
    <citation type="submission" date="2020-01" db="EMBL/GenBank/DDBJ databases">
        <title>Identification and distribution of gene clusters putatively required for synthesis of sphingolipid metabolism inhibitors in phylogenetically diverse species of the filamentous fungus Fusarium.</title>
        <authorList>
            <person name="Kim H.-S."/>
            <person name="Busman M."/>
            <person name="Brown D.W."/>
            <person name="Divon H."/>
            <person name="Uhlig S."/>
            <person name="Proctor R.H."/>
        </authorList>
    </citation>
    <scope>NUCLEOTIDE SEQUENCE</scope>
    <source>
        <strain evidence="2">NRRL 53441</strain>
    </source>
</reference>
<accession>A0A8H4NXR6</accession>
<evidence type="ECO:0000313" key="3">
    <source>
        <dbReference type="Proteomes" id="UP000605986"/>
    </source>
</evidence>
<feature type="compositionally biased region" description="Low complexity" evidence="1">
    <location>
        <begin position="241"/>
        <end position="251"/>
    </location>
</feature>
<feature type="region of interest" description="Disordered" evidence="1">
    <location>
        <begin position="235"/>
        <end position="355"/>
    </location>
</feature>
<feature type="compositionally biased region" description="Polar residues" evidence="1">
    <location>
        <begin position="151"/>
        <end position="217"/>
    </location>
</feature>
<name>A0A8H4NXR6_9HYPO</name>
<feature type="region of interest" description="Disordered" evidence="1">
    <location>
        <begin position="1"/>
        <end position="20"/>
    </location>
</feature>
<proteinExistence type="predicted"/>
<keyword evidence="3" id="KW-1185">Reference proteome</keyword>
<dbReference type="OrthoDB" id="5085358at2759"/>
<feature type="compositionally biased region" description="Polar residues" evidence="1">
    <location>
        <begin position="281"/>
        <end position="292"/>
    </location>
</feature>
<protein>
    <submittedName>
        <fullName evidence="2">Uncharacterized protein</fullName>
    </submittedName>
</protein>